<proteinExistence type="predicted"/>
<sequence length="299" mass="32771">MSATPLSGCKRNQPIKYVCLNEWWLAKPRLPLQGLAVDGIAYGQRERKFLSTVIAKRYEANVLETEDGVTLQLRGFINTSRSSQNGFPLNVCEGFLLGFPDDWQKYAAQSVGAKCVDGDTGFGEPNGCSQKRAADASPFSIHDNRSAERHDISVSNSGIWKEKRKICNGPENSTGNILEQSVSANIVECSKGEKTVEGEREDNTASLKSSQSVVATMDNGEKGVSVAAPVSQVGNPCNVHSGKRMVGSPVSTTEIRTSRSSSYCKEEHVRHTRKYRKRTGTCPVRRSPRLLKRGNEMGK</sequence>
<dbReference type="InterPro" id="IPR015216">
    <property type="entry name" value="SANTA"/>
</dbReference>
<gene>
    <name evidence="2" type="ORF">PIB30_101223</name>
</gene>
<dbReference type="Proteomes" id="UP001341840">
    <property type="component" value="Unassembled WGS sequence"/>
</dbReference>
<dbReference type="EMBL" id="JASCZI010153967">
    <property type="protein sequence ID" value="MED6177773.1"/>
    <property type="molecule type" value="Genomic_DNA"/>
</dbReference>
<dbReference type="PANTHER" id="PTHR35311">
    <property type="entry name" value="KINETOCHORE-ASSOCIATED PROTEIN KNL-2 HOMOLOG"/>
    <property type="match status" value="1"/>
</dbReference>
<evidence type="ECO:0000313" key="2">
    <source>
        <dbReference type="EMBL" id="MED6177773.1"/>
    </source>
</evidence>
<protein>
    <recommendedName>
        <fullName evidence="1">SANTA domain-containing protein</fullName>
    </recommendedName>
</protein>
<dbReference type="Pfam" id="PF09133">
    <property type="entry name" value="SANTA"/>
    <property type="match status" value="1"/>
</dbReference>
<name>A0ABU6W0I7_9FABA</name>
<dbReference type="PANTHER" id="PTHR35311:SF1">
    <property type="entry name" value="PROTEIN EMBRYO DEFECTIVE 1674"/>
    <property type="match status" value="1"/>
</dbReference>
<dbReference type="InterPro" id="IPR053090">
    <property type="entry name" value="Centromere_KNL-2_homolog"/>
</dbReference>
<feature type="domain" description="SANTA" evidence="1">
    <location>
        <begin position="18"/>
        <end position="106"/>
    </location>
</feature>
<evidence type="ECO:0000259" key="1">
    <source>
        <dbReference type="Pfam" id="PF09133"/>
    </source>
</evidence>
<comment type="caution">
    <text evidence="2">The sequence shown here is derived from an EMBL/GenBank/DDBJ whole genome shotgun (WGS) entry which is preliminary data.</text>
</comment>
<reference evidence="2 3" key="1">
    <citation type="journal article" date="2023" name="Plants (Basel)">
        <title>Bridging the Gap: Combining Genomics and Transcriptomics Approaches to Understand Stylosanthes scabra, an Orphan Legume from the Brazilian Caatinga.</title>
        <authorList>
            <person name="Ferreira-Neto J.R.C."/>
            <person name="da Silva M.D."/>
            <person name="Binneck E."/>
            <person name="de Melo N.F."/>
            <person name="da Silva R.H."/>
            <person name="de Melo A.L.T.M."/>
            <person name="Pandolfi V."/>
            <person name="Bustamante F.O."/>
            <person name="Brasileiro-Vidal A.C."/>
            <person name="Benko-Iseppon A.M."/>
        </authorList>
    </citation>
    <scope>NUCLEOTIDE SEQUENCE [LARGE SCALE GENOMIC DNA]</scope>
    <source>
        <tissue evidence="2">Leaves</tissue>
    </source>
</reference>
<accession>A0ABU6W0I7</accession>
<organism evidence="2 3">
    <name type="scientific">Stylosanthes scabra</name>
    <dbReference type="NCBI Taxonomy" id="79078"/>
    <lineage>
        <taxon>Eukaryota</taxon>
        <taxon>Viridiplantae</taxon>
        <taxon>Streptophyta</taxon>
        <taxon>Embryophyta</taxon>
        <taxon>Tracheophyta</taxon>
        <taxon>Spermatophyta</taxon>
        <taxon>Magnoliopsida</taxon>
        <taxon>eudicotyledons</taxon>
        <taxon>Gunneridae</taxon>
        <taxon>Pentapetalae</taxon>
        <taxon>rosids</taxon>
        <taxon>fabids</taxon>
        <taxon>Fabales</taxon>
        <taxon>Fabaceae</taxon>
        <taxon>Papilionoideae</taxon>
        <taxon>50 kb inversion clade</taxon>
        <taxon>dalbergioids sensu lato</taxon>
        <taxon>Dalbergieae</taxon>
        <taxon>Pterocarpus clade</taxon>
        <taxon>Stylosanthes</taxon>
    </lineage>
</organism>
<keyword evidence="3" id="KW-1185">Reference proteome</keyword>
<evidence type="ECO:0000313" key="3">
    <source>
        <dbReference type="Proteomes" id="UP001341840"/>
    </source>
</evidence>